<keyword evidence="8" id="KW-1133">Transmembrane helix</keyword>
<keyword evidence="7" id="KW-0735">Signal-anchor</keyword>
<dbReference type="GO" id="GO:0032580">
    <property type="term" value="C:Golgi cisterna membrane"/>
    <property type="evidence" value="ECO:0007669"/>
    <property type="project" value="UniProtKB-SubCell"/>
</dbReference>
<sequence>MFITIKRILTVTLIVLTILLISEKFLSSSYYKAQNYEVNNYGPNLNLILQKDRQKNVNEKDLKIILAWNEAYGSKKYDIGFGREPFYKYKCPETRCYMTDQRDYKNVEDFDAIIFHQRSFKWSDIPKKRKNHQRYIHWLVESAQYIYMDISTMNGFFNWTMTYRSDSDFYLPYGRIVKVKEHTSDPIELKQLIEKFGKENKYIAKRKNEPQAAWFVSHCATMARRELYAKALGRSYPLHIYGKCGKYKCDRGNETFCYQMLEENYKYYLSFENSICKDYVTEKFFTILKKNIIPITLSGADYKSIAPPHSYISVYDHANPKKVAKYLQYLDDNDEKYAEFFWWKDYYEIRNQAEDRAQSYCKLCEDLWNSPPKVYDNIENWWVRQSFCKKITLNYP</sequence>
<evidence type="ECO:0000259" key="13">
    <source>
        <dbReference type="Pfam" id="PF00852"/>
    </source>
</evidence>
<comment type="pathway">
    <text evidence="2">Protein modification; protein glycosylation.</text>
</comment>
<proteinExistence type="inferred from homology"/>
<dbReference type="Gene3D" id="3.40.50.11660">
    <property type="entry name" value="Glycosyl transferase family 10, C-terminal domain"/>
    <property type="match status" value="1"/>
</dbReference>
<dbReference type="InterPro" id="IPR038577">
    <property type="entry name" value="GT10-like_C_sf"/>
</dbReference>
<dbReference type="InterPro" id="IPR001503">
    <property type="entry name" value="Glyco_trans_10"/>
</dbReference>
<evidence type="ECO:0000256" key="2">
    <source>
        <dbReference type="ARBA" id="ARBA00004922"/>
    </source>
</evidence>
<evidence type="ECO:0000256" key="1">
    <source>
        <dbReference type="ARBA" id="ARBA00004447"/>
    </source>
</evidence>
<dbReference type="InterPro" id="IPR055270">
    <property type="entry name" value="Glyco_tran_10_C"/>
</dbReference>
<keyword evidence="4 12" id="KW-0328">Glycosyltransferase</keyword>
<evidence type="ECO:0000256" key="9">
    <source>
        <dbReference type="ARBA" id="ARBA00023034"/>
    </source>
</evidence>
<dbReference type="AlphaFoldDB" id="A0A0K2T2S1"/>
<keyword evidence="10" id="KW-0472">Membrane</keyword>
<feature type="domain" description="Fucosyltransferase C-terminal" evidence="13">
    <location>
        <begin position="209"/>
        <end position="381"/>
    </location>
</feature>
<dbReference type="FunFam" id="3.40.50.11660:FF:000004">
    <property type="entry name" value="Glycoprotein 3-alpha-L-fucosyltransferase A"/>
    <property type="match status" value="1"/>
</dbReference>
<comment type="similarity">
    <text evidence="3 12">Belongs to the glycosyltransferase 10 family.</text>
</comment>
<evidence type="ECO:0000256" key="5">
    <source>
        <dbReference type="ARBA" id="ARBA00022679"/>
    </source>
</evidence>
<evidence type="ECO:0000256" key="8">
    <source>
        <dbReference type="ARBA" id="ARBA00022989"/>
    </source>
</evidence>
<evidence type="ECO:0000256" key="6">
    <source>
        <dbReference type="ARBA" id="ARBA00022692"/>
    </source>
</evidence>
<name>A0A0K2T2S1_LEPSM</name>
<evidence type="ECO:0000256" key="12">
    <source>
        <dbReference type="RuleBase" id="RU003832"/>
    </source>
</evidence>
<dbReference type="UniPathway" id="UPA00378"/>
<keyword evidence="9 12" id="KW-0333">Golgi apparatus</keyword>
<keyword evidence="11" id="KW-0325">Glycoprotein</keyword>
<keyword evidence="5 12" id="KW-0808">Transferase</keyword>
<reference evidence="15" key="1">
    <citation type="submission" date="2014-05" db="EMBL/GenBank/DDBJ databases">
        <authorList>
            <person name="Chronopoulou M."/>
        </authorList>
    </citation>
    <scope>NUCLEOTIDE SEQUENCE</scope>
    <source>
        <tissue evidence="15">Whole organism</tissue>
    </source>
</reference>
<evidence type="ECO:0000313" key="15">
    <source>
        <dbReference type="EMBL" id="CDW19867.1"/>
    </source>
</evidence>
<accession>A0A0K2T2S1</accession>
<dbReference type="GO" id="GO:0008417">
    <property type="term" value="F:fucosyltransferase activity"/>
    <property type="evidence" value="ECO:0007669"/>
    <property type="project" value="InterPro"/>
</dbReference>
<dbReference type="Pfam" id="PF00852">
    <property type="entry name" value="Glyco_transf_10"/>
    <property type="match status" value="1"/>
</dbReference>
<dbReference type="EC" id="2.4.1.-" evidence="12"/>
<feature type="domain" description="Fucosyltransferase N-terminal" evidence="14">
    <location>
        <begin position="62"/>
        <end position="174"/>
    </location>
</feature>
<evidence type="ECO:0000256" key="10">
    <source>
        <dbReference type="ARBA" id="ARBA00023136"/>
    </source>
</evidence>
<organism evidence="15">
    <name type="scientific">Lepeophtheirus salmonis</name>
    <name type="common">Salmon louse</name>
    <name type="synonym">Caligus salmonis</name>
    <dbReference type="NCBI Taxonomy" id="72036"/>
    <lineage>
        <taxon>Eukaryota</taxon>
        <taxon>Metazoa</taxon>
        <taxon>Ecdysozoa</taxon>
        <taxon>Arthropoda</taxon>
        <taxon>Crustacea</taxon>
        <taxon>Multicrustacea</taxon>
        <taxon>Hexanauplia</taxon>
        <taxon>Copepoda</taxon>
        <taxon>Siphonostomatoida</taxon>
        <taxon>Caligidae</taxon>
        <taxon>Lepeophtheirus</taxon>
    </lineage>
</organism>
<dbReference type="EMBL" id="HACA01002506">
    <property type="protein sequence ID" value="CDW19867.1"/>
    <property type="molecule type" value="Transcribed_RNA"/>
</dbReference>
<comment type="subcellular location">
    <subcellularLocation>
        <location evidence="1 12">Golgi apparatus</location>
        <location evidence="1 12">Golgi stack membrane</location>
        <topology evidence="1 12">Single-pass type II membrane protein</topology>
    </subcellularLocation>
</comment>
<evidence type="ECO:0000256" key="11">
    <source>
        <dbReference type="ARBA" id="ARBA00023180"/>
    </source>
</evidence>
<evidence type="ECO:0000256" key="7">
    <source>
        <dbReference type="ARBA" id="ARBA00022968"/>
    </source>
</evidence>
<evidence type="ECO:0000259" key="14">
    <source>
        <dbReference type="Pfam" id="PF17039"/>
    </source>
</evidence>
<keyword evidence="6 12" id="KW-0812">Transmembrane</keyword>
<dbReference type="PANTHER" id="PTHR48438">
    <property type="entry name" value="ALPHA-(1,3)-FUCOSYLTRANSFERASE C-RELATED"/>
    <property type="match status" value="1"/>
</dbReference>
<evidence type="ECO:0000256" key="3">
    <source>
        <dbReference type="ARBA" id="ARBA00008919"/>
    </source>
</evidence>
<dbReference type="OrthoDB" id="427096at2759"/>
<dbReference type="Pfam" id="PF17039">
    <property type="entry name" value="Glyco_tran_10_N"/>
    <property type="match status" value="1"/>
</dbReference>
<dbReference type="PANTHER" id="PTHR48438:SF1">
    <property type="entry name" value="ALPHA-(1,3)-FUCOSYLTRANSFERASE C-RELATED"/>
    <property type="match status" value="1"/>
</dbReference>
<dbReference type="InterPro" id="IPR031481">
    <property type="entry name" value="Glyco_tran_10_N"/>
</dbReference>
<evidence type="ECO:0000256" key="4">
    <source>
        <dbReference type="ARBA" id="ARBA00022676"/>
    </source>
</evidence>
<dbReference type="SUPFAM" id="SSF53756">
    <property type="entry name" value="UDP-Glycosyltransferase/glycogen phosphorylase"/>
    <property type="match status" value="1"/>
</dbReference>
<protein>
    <recommendedName>
        <fullName evidence="12">Fucosyltransferase</fullName>
        <ecNumber evidence="12">2.4.1.-</ecNumber>
    </recommendedName>
</protein>